<feature type="compositionally biased region" description="Basic and acidic residues" evidence="1">
    <location>
        <begin position="1"/>
        <end position="12"/>
    </location>
</feature>
<organism evidence="2 3">
    <name type="scientific">Akanthomyces lecanii RCEF 1005</name>
    <dbReference type="NCBI Taxonomy" id="1081108"/>
    <lineage>
        <taxon>Eukaryota</taxon>
        <taxon>Fungi</taxon>
        <taxon>Dikarya</taxon>
        <taxon>Ascomycota</taxon>
        <taxon>Pezizomycotina</taxon>
        <taxon>Sordariomycetes</taxon>
        <taxon>Hypocreomycetidae</taxon>
        <taxon>Hypocreales</taxon>
        <taxon>Cordycipitaceae</taxon>
        <taxon>Akanthomyces</taxon>
        <taxon>Cordyceps confragosa</taxon>
    </lineage>
</organism>
<dbReference type="Proteomes" id="UP000076881">
    <property type="component" value="Unassembled WGS sequence"/>
</dbReference>
<protein>
    <submittedName>
        <fullName evidence="2">Uncharacterized protein</fullName>
    </submittedName>
</protein>
<keyword evidence="3" id="KW-1185">Reference proteome</keyword>
<name>A0A162KGJ3_CORDF</name>
<dbReference type="AlphaFoldDB" id="A0A162KGJ3"/>
<reference evidence="2 3" key="1">
    <citation type="journal article" date="2016" name="Genome Biol. Evol.">
        <title>Divergent and convergent evolution of fungal pathogenicity.</title>
        <authorList>
            <person name="Shang Y."/>
            <person name="Xiao G."/>
            <person name="Zheng P."/>
            <person name="Cen K."/>
            <person name="Zhan S."/>
            <person name="Wang C."/>
        </authorList>
    </citation>
    <scope>NUCLEOTIDE SEQUENCE [LARGE SCALE GENOMIC DNA]</scope>
    <source>
        <strain evidence="2 3">RCEF 1005</strain>
    </source>
</reference>
<dbReference type="EMBL" id="AZHF01000006">
    <property type="protein sequence ID" value="OAA74598.1"/>
    <property type="molecule type" value="Genomic_DNA"/>
</dbReference>
<feature type="compositionally biased region" description="Basic and acidic residues" evidence="1">
    <location>
        <begin position="27"/>
        <end position="40"/>
    </location>
</feature>
<dbReference type="OrthoDB" id="5375886at2759"/>
<feature type="region of interest" description="Disordered" evidence="1">
    <location>
        <begin position="1"/>
        <end position="72"/>
    </location>
</feature>
<sequence>MSEGRESPEPERQSGAQLHDTMGQGVHSKDKSSKEVEESSRSQTENLSSNPRGPMEDAVEKKFSKGPGNKTS</sequence>
<evidence type="ECO:0000313" key="2">
    <source>
        <dbReference type="EMBL" id="OAA74598.1"/>
    </source>
</evidence>
<evidence type="ECO:0000256" key="1">
    <source>
        <dbReference type="SAM" id="MobiDB-lite"/>
    </source>
</evidence>
<comment type="caution">
    <text evidence="2">The sequence shown here is derived from an EMBL/GenBank/DDBJ whole genome shotgun (WGS) entry which is preliminary data.</text>
</comment>
<feature type="compositionally biased region" description="Basic and acidic residues" evidence="1">
    <location>
        <begin position="54"/>
        <end position="63"/>
    </location>
</feature>
<proteinExistence type="predicted"/>
<evidence type="ECO:0000313" key="3">
    <source>
        <dbReference type="Proteomes" id="UP000076881"/>
    </source>
</evidence>
<accession>A0A162KGJ3</accession>
<gene>
    <name evidence="2" type="ORF">LEL_08179</name>
</gene>